<evidence type="ECO:0000256" key="1">
    <source>
        <dbReference type="ARBA" id="ARBA00004651"/>
    </source>
</evidence>
<dbReference type="InterPro" id="IPR025857">
    <property type="entry name" value="MacB_PCD"/>
</dbReference>
<dbReference type="InterPro" id="IPR003838">
    <property type="entry name" value="ABC3_permease_C"/>
</dbReference>
<evidence type="ECO:0000256" key="2">
    <source>
        <dbReference type="ARBA" id="ARBA00005236"/>
    </source>
</evidence>
<reference evidence="10 11" key="1">
    <citation type="journal article" date="2010" name="Stand. Genomic Sci.">
        <title>Complete genome sequence of Spirochaeta smaragdinae type strain (SEBR 4228).</title>
        <authorList>
            <person name="Mavromatis K."/>
            <person name="Yasawong M."/>
            <person name="Chertkov O."/>
            <person name="Lapidus A."/>
            <person name="Lucas S."/>
            <person name="Nolan M."/>
            <person name="Del Rio T.G."/>
            <person name="Tice H."/>
            <person name="Cheng J.F."/>
            <person name="Pitluck S."/>
            <person name="Liolios K."/>
            <person name="Ivanova N."/>
            <person name="Tapia R."/>
            <person name="Han C."/>
            <person name="Bruce D."/>
            <person name="Goodwin L."/>
            <person name="Pati A."/>
            <person name="Chen A."/>
            <person name="Palaniappan K."/>
            <person name="Land M."/>
            <person name="Hauser L."/>
            <person name="Chang Y.J."/>
            <person name="Jeffries C.D."/>
            <person name="Detter J.C."/>
            <person name="Rohde M."/>
            <person name="Brambilla E."/>
            <person name="Spring S."/>
            <person name="Goker M."/>
            <person name="Sikorski J."/>
            <person name="Woyke T."/>
            <person name="Bristow J."/>
            <person name="Eisen J.A."/>
            <person name="Markowitz V."/>
            <person name="Hugenholtz P."/>
            <person name="Klenk H.P."/>
            <person name="Kyrpides N.C."/>
        </authorList>
    </citation>
    <scope>NUCLEOTIDE SEQUENCE [LARGE SCALE GENOMIC DNA]</scope>
    <source>
        <strain evidence="11">DSM 11293 / JCM 15392 / SEBR 4228</strain>
    </source>
</reference>
<dbReference type="PANTHER" id="PTHR30489">
    <property type="entry name" value="LIPOPROTEIN-RELEASING SYSTEM TRANSMEMBRANE PROTEIN LOLE"/>
    <property type="match status" value="1"/>
</dbReference>
<dbReference type="RefSeq" id="WP_013254515.1">
    <property type="nucleotide sequence ID" value="NC_014364.1"/>
</dbReference>
<evidence type="ECO:0000313" key="10">
    <source>
        <dbReference type="EMBL" id="ADK81051.1"/>
    </source>
</evidence>
<evidence type="ECO:0000256" key="3">
    <source>
        <dbReference type="ARBA" id="ARBA00022475"/>
    </source>
</evidence>
<keyword evidence="4 7" id="KW-0812">Transmembrane</keyword>
<comment type="similarity">
    <text evidence="2">Belongs to the ABC-4 integral membrane protein family. LolC/E subfamily.</text>
</comment>
<dbReference type="Pfam" id="PF12704">
    <property type="entry name" value="MacB_PCD"/>
    <property type="match status" value="1"/>
</dbReference>
<dbReference type="GO" id="GO:0044874">
    <property type="term" value="P:lipoprotein localization to outer membrane"/>
    <property type="evidence" value="ECO:0007669"/>
    <property type="project" value="TreeGrafter"/>
</dbReference>
<keyword evidence="3" id="KW-1003">Cell membrane</keyword>
<dbReference type="AlphaFoldDB" id="E1R1B0"/>
<dbReference type="Proteomes" id="UP000002318">
    <property type="component" value="Chromosome"/>
</dbReference>
<dbReference type="eggNOG" id="COG4591">
    <property type="taxonomic scope" value="Bacteria"/>
</dbReference>
<dbReference type="STRING" id="573413.Spirs_1925"/>
<keyword evidence="11" id="KW-1185">Reference proteome</keyword>
<evidence type="ECO:0000256" key="6">
    <source>
        <dbReference type="ARBA" id="ARBA00023136"/>
    </source>
</evidence>
<keyword evidence="6 7" id="KW-0472">Membrane</keyword>
<name>E1R1B0_SEDSS</name>
<dbReference type="PANTHER" id="PTHR30489:SF0">
    <property type="entry name" value="LIPOPROTEIN-RELEASING SYSTEM TRANSMEMBRANE PROTEIN LOLE"/>
    <property type="match status" value="1"/>
</dbReference>
<evidence type="ECO:0000256" key="4">
    <source>
        <dbReference type="ARBA" id="ARBA00022692"/>
    </source>
</evidence>
<evidence type="ECO:0000256" key="7">
    <source>
        <dbReference type="SAM" id="Phobius"/>
    </source>
</evidence>
<gene>
    <name evidence="10" type="ordered locus">Spirs_1925</name>
</gene>
<feature type="domain" description="MacB-like periplasmic core" evidence="9">
    <location>
        <begin position="27"/>
        <end position="231"/>
    </location>
</feature>
<feature type="transmembrane region" description="Helical" evidence="7">
    <location>
        <begin position="27"/>
        <end position="47"/>
    </location>
</feature>
<accession>E1R1B0</accession>
<dbReference type="OrthoDB" id="368479at2"/>
<proteinExistence type="inferred from homology"/>
<evidence type="ECO:0000259" key="8">
    <source>
        <dbReference type="Pfam" id="PF02687"/>
    </source>
</evidence>
<feature type="transmembrane region" description="Helical" evidence="7">
    <location>
        <begin position="400"/>
        <end position="419"/>
    </location>
</feature>
<dbReference type="InterPro" id="IPR051447">
    <property type="entry name" value="Lipoprotein-release_system"/>
</dbReference>
<dbReference type="GO" id="GO:0098797">
    <property type="term" value="C:plasma membrane protein complex"/>
    <property type="evidence" value="ECO:0007669"/>
    <property type="project" value="TreeGrafter"/>
</dbReference>
<protein>
    <submittedName>
        <fullName evidence="10">Uncharacterized protein</fullName>
    </submittedName>
</protein>
<dbReference type="Pfam" id="PF02687">
    <property type="entry name" value="FtsX"/>
    <property type="match status" value="1"/>
</dbReference>
<feature type="domain" description="ABC3 transporter permease C-terminal" evidence="8">
    <location>
        <begin position="275"/>
        <end position="427"/>
    </location>
</feature>
<sequence>MNLPSTVFVAWRLLNGPHGSKNRRRHVVGAIIGVAFSLIPLIVVQQVSSGMIEGISRRFLEIGSFHLQVKRLQDGDPSFEKAAEDILRVDDVLLALPMVEGVGIVYAPDGRSGVSVRGLPSDWLERDQQAASFLSWSEGEYRLNDKNDLLISKEAARTLNVGVGDEVTLLTAYKIGGVKTVMKPSHFVVRGIFSTGYYELDALSIYIPYKRALSLFPDSWSSTIGVKIHDPFGEYQDVKQRISQNLPENWRVYSWYELQRPMFESFKTTRTLLVFIMILIVMVASVSITAAVVMMMMEHEPEIAMLKSTGVSSRSIEQMFLGLGMGIGIVGTVIGIAGGLLISININTLISGIETGLGVFRELLLHPFALLNGEKAASFVLFNPDYYLETIPIDIHIGEVLYAAIFALSFATIGSWLPARKAARLKPLDIFRKH</sequence>
<evidence type="ECO:0000256" key="5">
    <source>
        <dbReference type="ARBA" id="ARBA00022989"/>
    </source>
</evidence>
<feature type="transmembrane region" description="Helical" evidence="7">
    <location>
        <begin position="318"/>
        <end position="342"/>
    </location>
</feature>
<comment type="subcellular location">
    <subcellularLocation>
        <location evidence="1">Cell membrane</location>
        <topology evidence="1">Multi-pass membrane protein</topology>
    </subcellularLocation>
</comment>
<dbReference type="KEGG" id="ssm:Spirs_1925"/>
<keyword evidence="5 7" id="KW-1133">Transmembrane helix</keyword>
<dbReference type="EMBL" id="CP002116">
    <property type="protein sequence ID" value="ADK81051.1"/>
    <property type="molecule type" value="Genomic_DNA"/>
</dbReference>
<feature type="transmembrane region" description="Helical" evidence="7">
    <location>
        <begin position="272"/>
        <end position="297"/>
    </location>
</feature>
<evidence type="ECO:0000313" key="11">
    <source>
        <dbReference type="Proteomes" id="UP000002318"/>
    </source>
</evidence>
<evidence type="ECO:0000259" key="9">
    <source>
        <dbReference type="Pfam" id="PF12704"/>
    </source>
</evidence>
<dbReference type="HOGENOM" id="CLU_000604_8_1_12"/>
<organism evidence="10 11">
    <name type="scientific">Sediminispirochaeta smaragdinae (strain DSM 11293 / JCM 15392 / SEBR 4228)</name>
    <name type="common">Spirochaeta smaragdinae</name>
    <dbReference type="NCBI Taxonomy" id="573413"/>
    <lineage>
        <taxon>Bacteria</taxon>
        <taxon>Pseudomonadati</taxon>
        <taxon>Spirochaetota</taxon>
        <taxon>Spirochaetia</taxon>
        <taxon>Spirochaetales</taxon>
        <taxon>Spirochaetaceae</taxon>
        <taxon>Sediminispirochaeta</taxon>
    </lineage>
</organism>